<dbReference type="EMBL" id="LSNE01000001">
    <property type="protein sequence ID" value="KXI30927.1"/>
    <property type="molecule type" value="Genomic_DNA"/>
</dbReference>
<sequence length="72" mass="7855">MMYEGAFSVTLGIDVEDGNYIGLTGTVEVPVGEHKKVLLLYAFARELHVLGRPATLFLTGCGAVLNWKLIVF</sequence>
<evidence type="ECO:0000313" key="2">
    <source>
        <dbReference type="Proteomes" id="UP000070299"/>
    </source>
</evidence>
<protein>
    <submittedName>
        <fullName evidence="1">Uncharacterized protein</fullName>
    </submittedName>
</protein>
<accession>A0A136A6T1</accession>
<gene>
    <name evidence="1" type="ORF">AX660_00200</name>
</gene>
<dbReference type="AlphaFoldDB" id="A0A136A6T1"/>
<comment type="caution">
    <text evidence="1">The sequence shown here is derived from an EMBL/GenBank/DDBJ whole genome shotgun (WGS) entry which is preliminary data.</text>
</comment>
<dbReference type="RefSeq" id="WP_068370750.1">
    <property type="nucleotide sequence ID" value="NZ_LSNE01000001.1"/>
</dbReference>
<proteinExistence type="predicted"/>
<dbReference type="OrthoDB" id="4047605at2"/>
<reference evidence="2" key="1">
    <citation type="submission" date="2016-02" db="EMBL/GenBank/DDBJ databases">
        <authorList>
            <person name="Schultz-Johansen M."/>
            <person name="Glaring M.A."/>
            <person name="Bech P.K."/>
            <person name="Stougaard P."/>
        </authorList>
    </citation>
    <scope>NUCLEOTIDE SEQUENCE [LARGE SCALE GENOMIC DNA]</scope>
    <source>
        <strain evidence="2">S66</strain>
    </source>
</reference>
<keyword evidence="2" id="KW-1185">Reference proteome</keyword>
<evidence type="ECO:0000313" key="1">
    <source>
        <dbReference type="EMBL" id="KXI30927.1"/>
    </source>
</evidence>
<dbReference type="STRING" id="1799789.AX660_00200"/>
<organism evidence="1 2">
    <name type="scientific">Paraglaciecola hydrolytica</name>
    <dbReference type="NCBI Taxonomy" id="1799789"/>
    <lineage>
        <taxon>Bacteria</taxon>
        <taxon>Pseudomonadati</taxon>
        <taxon>Pseudomonadota</taxon>
        <taxon>Gammaproteobacteria</taxon>
        <taxon>Alteromonadales</taxon>
        <taxon>Alteromonadaceae</taxon>
        <taxon>Paraglaciecola</taxon>
    </lineage>
</organism>
<dbReference type="Proteomes" id="UP000070299">
    <property type="component" value="Unassembled WGS sequence"/>
</dbReference>
<name>A0A136A6T1_9ALTE</name>